<evidence type="ECO:0000256" key="5">
    <source>
        <dbReference type="SAM" id="MobiDB-lite"/>
    </source>
</evidence>
<dbReference type="SUPFAM" id="SSF51905">
    <property type="entry name" value="FAD/NAD(P)-binding domain"/>
    <property type="match status" value="2"/>
</dbReference>
<evidence type="ECO:0000256" key="2">
    <source>
        <dbReference type="ARBA" id="ARBA00022630"/>
    </source>
</evidence>
<keyword evidence="4" id="KW-0560">Oxidoreductase</keyword>
<evidence type="ECO:0000259" key="6">
    <source>
        <dbReference type="Pfam" id="PF07992"/>
    </source>
</evidence>
<name>A0ABN3T8N6_9ACTN</name>
<dbReference type="PANTHER" id="PTHR43557:SF2">
    <property type="entry name" value="RIESKE DOMAIN-CONTAINING PROTEIN-RELATED"/>
    <property type="match status" value="1"/>
</dbReference>
<dbReference type="InterPro" id="IPR016156">
    <property type="entry name" value="FAD/NAD-linked_Rdtase_dimer_sf"/>
</dbReference>
<comment type="cofactor">
    <cofactor evidence="1">
        <name>FAD</name>
        <dbReference type="ChEBI" id="CHEBI:57692"/>
    </cofactor>
</comment>
<feature type="region of interest" description="Disordered" evidence="5">
    <location>
        <begin position="400"/>
        <end position="422"/>
    </location>
</feature>
<evidence type="ECO:0000313" key="8">
    <source>
        <dbReference type="EMBL" id="GAA2695454.1"/>
    </source>
</evidence>
<dbReference type="PRINTS" id="PR00368">
    <property type="entry name" value="FADPNR"/>
</dbReference>
<reference evidence="8 9" key="1">
    <citation type="journal article" date="2019" name="Int. J. Syst. Evol. Microbiol.">
        <title>The Global Catalogue of Microorganisms (GCM) 10K type strain sequencing project: providing services to taxonomists for standard genome sequencing and annotation.</title>
        <authorList>
            <consortium name="The Broad Institute Genomics Platform"/>
            <consortium name="The Broad Institute Genome Sequencing Center for Infectious Disease"/>
            <person name="Wu L."/>
            <person name="Ma J."/>
        </authorList>
    </citation>
    <scope>NUCLEOTIDE SEQUENCE [LARGE SCALE GENOMIC DNA]</scope>
    <source>
        <strain evidence="8 9">JCM 4531</strain>
    </source>
</reference>
<gene>
    <name evidence="8" type="ORF">GCM10010310_57040</name>
</gene>
<comment type="caution">
    <text evidence="8">The sequence shown here is derived from an EMBL/GenBank/DDBJ whole genome shotgun (WGS) entry which is preliminary data.</text>
</comment>
<keyword evidence="9" id="KW-1185">Reference proteome</keyword>
<protein>
    <submittedName>
        <fullName evidence="8">FAD-dependent oxidoreductase</fullName>
    </submittedName>
</protein>
<keyword evidence="3" id="KW-0274">FAD</keyword>
<dbReference type="Pfam" id="PF14759">
    <property type="entry name" value="Reductase_C"/>
    <property type="match status" value="1"/>
</dbReference>
<dbReference type="Gene3D" id="3.30.390.30">
    <property type="match status" value="1"/>
</dbReference>
<dbReference type="PRINTS" id="PR00411">
    <property type="entry name" value="PNDRDTASEI"/>
</dbReference>
<dbReference type="SUPFAM" id="SSF55424">
    <property type="entry name" value="FAD/NAD-linked reductases, dimerisation (C-terminal) domain"/>
    <property type="match status" value="1"/>
</dbReference>
<dbReference type="EMBL" id="BAAASK010000021">
    <property type="protein sequence ID" value="GAA2695454.1"/>
    <property type="molecule type" value="Genomic_DNA"/>
</dbReference>
<organism evidence="8 9">
    <name type="scientific">Streptomyces violaceolatus</name>
    <dbReference type="NCBI Taxonomy" id="67378"/>
    <lineage>
        <taxon>Bacteria</taxon>
        <taxon>Bacillati</taxon>
        <taxon>Actinomycetota</taxon>
        <taxon>Actinomycetes</taxon>
        <taxon>Kitasatosporales</taxon>
        <taxon>Streptomycetaceae</taxon>
        <taxon>Streptomyces</taxon>
        <taxon>Streptomyces violaceoruber group</taxon>
    </lineage>
</organism>
<feature type="domain" description="Reductase C-terminal" evidence="7">
    <location>
        <begin position="325"/>
        <end position="401"/>
    </location>
</feature>
<dbReference type="InterPro" id="IPR036188">
    <property type="entry name" value="FAD/NAD-bd_sf"/>
</dbReference>
<dbReference type="PANTHER" id="PTHR43557">
    <property type="entry name" value="APOPTOSIS-INDUCING FACTOR 1"/>
    <property type="match status" value="1"/>
</dbReference>
<feature type="compositionally biased region" description="Low complexity" evidence="5">
    <location>
        <begin position="400"/>
        <end position="410"/>
    </location>
</feature>
<feature type="domain" description="FAD/NAD(P)-binding" evidence="6">
    <location>
        <begin position="6"/>
        <end position="304"/>
    </location>
</feature>
<dbReference type="InterPro" id="IPR023753">
    <property type="entry name" value="FAD/NAD-binding_dom"/>
</dbReference>
<keyword evidence="2" id="KW-0285">Flavoprotein</keyword>
<sequence>MSDRPVVVVGASAGGLTTAAALRRLGYTGRLVVVGAEPHPPYDRPPLSKQFLSGAWDPPRLALRSPAETRTLGLDMRLGTAATGVNPEERLVHLDDGTRLPYGSLVVATGVRARRPSVPGADGTDGIHVLRTLDDALALRPRLRAGRRLVIVGAGFAGTETAATARTLGVEVTLVERSALPFARVLGDTVGGFLTGTHRAHGVDVRTGVSVSGVQSRPGGRVGAVLLSDGSIVRADDVLLAVGSVPNTEWLDGSGLDVADGLVCDRFCVAAPGVYAVGDVARWHHPRFGTSIRVEHRTNAAEQALTVAHNLLHPDRPRPFAPVPYFWTDQYGVRLQAYGHPRGHDQHVLVEGDLAQGRFLVAYRTGDRLSAVLAAGLPPRTLRPWREALATGTPWTATAAATAPARSVAPHTAVPATHMEDA</sequence>
<evidence type="ECO:0000259" key="7">
    <source>
        <dbReference type="Pfam" id="PF14759"/>
    </source>
</evidence>
<proteinExistence type="predicted"/>
<evidence type="ECO:0000256" key="4">
    <source>
        <dbReference type="ARBA" id="ARBA00023002"/>
    </source>
</evidence>
<dbReference type="Gene3D" id="3.50.50.60">
    <property type="entry name" value="FAD/NAD(P)-binding domain"/>
    <property type="match status" value="2"/>
</dbReference>
<evidence type="ECO:0000256" key="3">
    <source>
        <dbReference type="ARBA" id="ARBA00022827"/>
    </source>
</evidence>
<dbReference type="InterPro" id="IPR028202">
    <property type="entry name" value="Reductase_C"/>
</dbReference>
<dbReference type="RefSeq" id="WP_344572161.1">
    <property type="nucleotide sequence ID" value="NZ_BAAASK010000021.1"/>
</dbReference>
<accession>A0ABN3T8N6</accession>
<dbReference type="Proteomes" id="UP001499989">
    <property type="component" value="Unassembled WGS sequence"/>
</dbReference>
<evidence type="ECO:0000313" key="9">
    <source>
        <dbReference type="Proteomes" id="UP001499989"/>
    </source>
</evidence>
<dbReference type="InterPro" id="IPR050446">
    <property type="entry name" value="FAD-oxidoreductase/Apoptosis"/>
</dbReference>
<dbReference type="Pfam" id="PF07992">
    <property type="entry name" value="Pyr_redox_2"/>
    <property type="match status" value="1"/>
</dbReference>
<evidence type="ECO:0000256" key="1">
    <source>
        <dbReference type="ARBA" id="ARBA00001974"/>
    </source>
</evidence>